<dbReference type="SUPFAM" id="SSF47459">
    <property type="entry name" value="HLH, helix-loop-helix DNA-binding domain"/>
    <property type="match status" value="1"/>
</dbReference>
<protein>
    <recommendedName>
        <fullName evidence="6">BHLH domain-containing protein</fullName>
    </recommendedName>
</protein>
<dbReference type="PANTHER" id="PTHR16223">
    <property type="entry name" value="TRANSCRIPTION FACTOR BHLH83-RELATED"/>
    <property type="match status" value="1"/>
</dbReference>
<evidence type="ECO:0000256" key="3">
    <source>
        <dbReference type="ARBA" id="ARBA00023015"/>
    </source>
</evidence>
<gene>
    <name evidence="7" type="ORF">ZIOFF_018192</name>
</gene>
<evidence type="ECO:0000256" key="1">
    <source>
        <dbReference type="ARBA" id="ARBA00004123"/>
    </source>
</evidence>
<reference evidence="7 8" key="1">
    <citation type="submission" date="2020-08" db="EMBL/GenBank/DDBJ databases">
        <title>Plant Genome Project.</title>
        <authorList>
            <person name="Zhang R.-G."/>
        </authorList>
    </citation>
    <scope>NUCLEOTIDE SEQUENCE [LARGE SCALE GENOMIC DNA]</scope>
    <source>
        <tissue evidence="7">Rhizome</tissue>
    </source>
</reference>
<proteinExistence type="inferred from homology"/>
<name>A0A8J5HCN1_ZINOF</name>
<organism evidence="7 8">
    <name type="scientific">Zingiber officinale</name>
    <name type="common">Ginger</name>
    <name type="synonym">Amomum zingiber</name>
    <dbReference type="NCBI Taxonomy" id="94328"/>
    <lineage>
        <taxon>Eukaryota</taxon>
        <taxon>Viridiplantae</taxon>
        <taxon>Streptophyta</taxon>
        <taxon>Embryophyta</taxon>
        <taxon>Tracheophyta</taxon>
        <taxon>Spermatophyta</taxon>
        <taxon>Magnoliopsida</taxon>
        <taxon>Liliopsida</taxon>
        <taxon>Zingiberales</taxon>
        <taxon>Zingiberaceae</taxon>
        <taxon>Zingiber</taxon>
    </lineage>
</organism>
<evidence type="ECO:0000313" key="8">
    <source>
        <dbReference type="Proteomes" id="UP000734854"/>
    </source>
</evidence>
<evidence type="ECO:0000256" key="2">
    <source>
        <dbReference type="ARBA" id="ARBA00005510"/>
    </source>
</evidence>
<dbReference type="InterPro" id="IPR036638">
    <property type="entry name" value="HLH_DNA-bd_sf"/>
</dbReference>
<dbReference type="PROSITE" id="PS50888">
    <property type="entry name" value="BHLH"/>
    <property type="match status" value="1"/>
</dbReference>
<dbReference type="GO" id="GO:0046983">
    <property type="term" value="F:protein dimerization activity"/>
    <property type="evidence" value="ECO:0007669"/>
    <property type="project" value="InterPro"/>
</dbReference>
<dbReference type="Proteomes" id="UP000734854">
    <property type="component" value="Unassembled WGS sequence"/>
</dbReference>
<dbReference type="CDD" id="cd11393">
    <property type="entry name" value="bHLH_AtbHLH_like"/>
    <property type="match status" value="1"/>
</dbReference>
<evidence type="ECO:0000256" key="5">
    <source>
        <dbReference type="ARBA" id="ARBA00023242"/>
    </source>
</evidence>
<keyword evidence="5" id="KW-0539">Nucleus</keyword>
<accession>A0A8J5HCN1</accession>
<dbReference type="AlphaFoldDB" id="A0A8J5HCN1"/>
<dbReference type="GO" id="GO:0000978">
    <property type="term" value="F:RNA polymerase II cis-regulatory region sequence-specific DNA binding"/>
    <property type="evidence" value="ECO:0007669"/>
    <property type="project" value="TreeGrafter"/>
</dbReference>
<feature type="domain" description="BHLH" evidence="6">
    <location>
        <begin position="113"/>
        <end position="162"/>
    </location>
</feature>
<dbReference type="GO" id="GO:0005634">
    <property type="term" value="C:nucleus"/>
    <property type="evidence" value="ECO:0007669"/>
    <property type="project" value="UniProtKB-SubCell"/>
</dbReference>
<dbReference type="EMBL" id="JACMSC010000005">
    <property type="protein sequence ID" value="KAG6521126.1"/>
    <property type="molecule type" value="Genomic_DNA"/>
</dbReference>
<dbReference type="InterPro" id="IPR045239">
    <property type="entry name" value="bHLH95_bHLH"/>
</dbReference>
<evidence type="ECO:0000259" key="6">
    <source>
        <dbReference type="PROSITE" id="PS50888"/>
    </source>
</evidence>
<dbReference type="InterPro" id="IPR011598">
    <property type="entry name" value="bHLH_dom"/>
</dbReference>
<comment type="similarity">
    <text evidence="2">Belongs to the bHLH protein family.</text>
</comment>
<keyword evidence="4" id="KW-0804">Transcription</keyword>
<dbReference type="GO" id="GO:0000981">
    <property type="term" value="F:DNA-binding transcription factor activity, RNA polymerase II-specific"/>
    <property type="evidence" value="ECO:0007669"/>
    <property type="project" value="TreeGrafter"/>
</dbReference>
<evidence type="ECO:0000313" key="7">
    <source>
        <dbReference type="EMBL" id="KAG6521126.1"/>
    </source>
</evidence>
<dbReference type="Gene3D" id="4.10.280.10">
    <property type="entry name" value="Helix-loop-helix DNA-binding domain"/>
    <property type="match status" value="1"/>
</dbReference>
<evidence type="ECO:0000256" key="4">
    <source>
        <dbReference type="ARBA" id="ARBA00023163"/>
    </source>
</evidence>
<sequence>MSEDLIACGGVGSWWCHCSTDGSMISAPFWRSSQHANLSNVSGGAWNSADVDIFDEAHFSLFQGNIDSALEGFTFPELDGELQRQPVDTNRCRSSATKSSGETEAALNKKARIEMPSPLPTFKVRKEKLGDRITSLQQLVSPFGKTDTSSVLHDTIDYIKFLHDQVRIEAHFQCPHLFRDHRLFFSYLHVVIRELILGHCNVVELSVFNFMGVVGIVASASSALEVLRDLTHKALERQLSNQQLHVILVLSDLSLSATVLGKKQCRFFTPSVARADFLDALPLVDFTPSTS</sequence>
<dbReference type="PANTHER" id="PTHR16223:SF238">
    <property type="entry name" value="TRANSCRIPTION FACTOR BHLH114"/>
    <property type="match status" value="1"/>
</dbReference>
<keyword evidence="3" id="KW-0805">Transcription regulation</keyword>
<keyword evidence="8" id="KW-1185">Reference proteome</keyword>
<comment type="caution">
    <text evidence="7">The sequence shown here is derived from an EMBL/GenBank/DDBJ whole genome shotgun (WGS) entry which is preliminary data.</text>
</comment>
<dbReference type="InterPro" id="IPR045843">
    <property type="entry name" value="IND-like"/>
</dbReference>
<comment type="subcellular location">
    <subcellularLocation>
        <location evidence="1">Nucleus</location>
    </subcellularLocation>
</comment>